<evidence type="ECO:0000259" key="4">
    <source>
        <dbReference type="PROSITE" id="PS51118"/>
    </source>
</evidence>
<evidence type="ECO:0000313" key="6">
    <source>
        <dbReference type="Proteomes" id="UP001519363"/>
    </source>
</evidence>
<dbReference type="InterPro" id="IPR002577">
    <property type="entry name" value="HTH_HxlR"/>
</dbReference>
<dbReference type="PANTHER" id="PTHR33204">
    <property type="entry name" value="TRANSCRIPTIONAL REGULATOR, MARR FAMILY"/>
    <property type="match status" value="1"/>
</dbReference>
<dbReference type="GO" id="GO:0003677">
    <property type="term" value="F:DNA binding"/>
    <property type="evidence" value="ECO:0007669"/>
    <property type="project" value="UniProtKB-KW"/>
</dbReference>
<evidence type="ECO:0000256" key="1">
    <source>
        <dbReference type="ARBA" id="ARBA00023015"/>
    </source>
</evidence>
<accession>A0ABS5AMQ8</accession>
<evidence type="ECO:0000313" key="5">
    <source>
        <dbReference type="EMBL" id="MBP2477854.1"/>
    </source>
</evidence>
<protein>
    <submittedName>
        <fullName evidence="5">DNA-binding HxlR family transcriptional regulator</fullName>
    </submittedName>
</protein>
<dbReference type="Gene3D" id="1.10.10.10">
    <property type="entry name" value="Winged helix-like DNA-binding domain superfamily/Winged helix DNA-binding domain"/>
    <property type="match status" value="1"/>
</dbReference>
<keyword evidence="1" id="KW-0805">Transcription regulation</keyword>
<dbReference type="EMBL" id="JAGIOO010000001">
    <property type="protein sequence ID" value="MBP2477854.1"/>
    <property type="molecule type" value="Genomic_DNA"/>
</dbReference>
<dbReference type="Pfam" id="PF01638">
    <property type="entry name" value="HxlR"/>
    <property type="match status" value="1"/>
</dbReference>
<dbReference type="Proteomes" id="UP001519363">
    <property type="component" value="Unassembled WGS sequence"/>
</dbReference>
<dbReference type="SUPFAM" id="SSF46785">
    <property type="entry name" value="Winged helix' DNA-binding domain"/>
    <property type="match status" value="1"/>
</dbReference>
<evidence type="ECO:0000256" key="2">
    <source>
        <dbReference type="ARBA" id="ARBA00023125"/>
    </source>
</evidence>
<keyword evidence="3" id="KW-0804">Transcription</keyword>
<name>A0ABS5AMQ8_9PSEU</name>
<proteinExistence type="predicted"/>
<evidence type="ECO:0000256" key="3">
    <source>
        <dbReference type="ARBA" id="ARBA00023163"/>
    </source>
</evidence>
<organism evidence="5 6">
    <name type="scientific">Crossiella equi</name>
    <dbReference type="NCBI Taxonomy" id="130796"/>
    <lineage>
        <taxon>Bacteria</taxon>
        <taxon>Bacillati</taxon>
        <taxon>Actinomycetota</taxon>
        <taxon>Actinomycetes</taxon>
        <taxon>Pseudonocardiales</taxon>
        <taxon>Pseudonocardiaceae</taxon>
        <taxon>Crossiella</taxon>
    </lineage>
</organism>
<feature type="domain" description="HTH hxlR-type" evidence="4">
    <location>
        <begin position="11"/>
        <end position="111"/>
    </location>
</feature>
<sequence length="111" mass="11872">MAEGCADHRTCDTALVRVFQLLGKRWNGLLVGTLAQGPAGYAELRRAVGGISDSMLADRLTELTAHGLVHRDVRDGPPLSVSYRLTARGEALLPALELLAAWANEHLPTGT</sequence>
<dbReference type="RefSeq" id="WP_169733960.1">
    <property type="nucleotide sequence ID" value="NZ_JAGIOO010000001.1"/>
</dbReference>
<dbReference type="PANTHER" id="PTHR33204:SF37">
    <property type="entry name" value="HTH-TYPE TRANSCRIPTIONAL REGULATOR YODB"/>
    <property type="match status" value="1"/>
</dbReference>
<gene>
    <name evidence="5" type="ORF">JOF53_006726</name>
</gene>
<dbReference type="InterPro" id="IPR036388">
    <property type="entry name" value="WH-like_DNA-bd_sf"/>
</dbReference>
<dbReference type="InterPro" id="IPR036390">
    <property type="entry name" value="WH_DNA-bd_sf"/>
</dbReference>
<dbReference type="PROSITE" id="PS51118">
    <property type="entry name" value="HTH_HXLR"/>
    <property type="match status" value="1"/>
</dbReference>
<keyword evidence="6" id="KW-1185">Reference proteome</keyword>
<reference evidence="5 6" key="1">
    <citation type="submission" date="2021-03" db="EMBL/GenBank/DDBJ databases">
        <title>Sequencing the genomes of 1000 actinobacteria strains.</title>
        <authorList>
            <person name="Klenk H.-P."/>
        </authorList>
    </citation>
    <scope>NUCLEOTIDE SEQUENCE [LARGE SCALE GENOMIC DNA]</scope>
    <source>
        <strain evidence="5 6">DSM 44580</strain>
    </source>
</reference>
<keyword evidence="2 5" id="KW-0238">DNA-binding</keyword>
<comment type="caution">
    <text evidence="5">The sequence shown here is derived from an EMBL/GenBank/DDBJ whole genome shotgun (WGS) entry which is preliminary data.</text>
</comment>